<evidence type="ECO:0000259" key="8">
    <source>
        <dbReference type="PROSITE" id="PS50893"/>
    </source>
</evidence>
<dbReference type="PROSITE" id="PS00211">
    <property type="entry name" value="ABC_TRANSPORTER_1"/>
    <property type="match status" value="1"/>
</dbReference>
<dbReference type="InterPro" id="IPR027417">
    <property type="entry name" value="P-loop_NTPase"/>
</dbReference>
<accession>A0ABW8SDN4</accession>
<evidence type="ECO:0000256" key="6">
    <source>
        <dbReference type="ARBA" id="ARBA00023136"/>
    </source>
</evidence>
<evidence type="ECO:0000313" key="10">
    <source>
        <dbReference type="EMBL" id="MFL0193979.1"/>
    </source>
</evidence>
<feature type="transmembrane region" description="Helical" evidence="7">
    <location>
        <begin position="36"/>
        <end position="57"/>
    </location>
</feature>
<dbReference type="InterPro" id="IPR003593">
    <property type="entry name" value="AAA+_ATPase"/>
</dbReference>
<dbReference type="EMBL" id="JBJHZX010000001">
    <property type="protein sequence ID" value="MFL0193979.1"/>
    <property type="molecule type" value="Genomic_DNA"/>
</dbReference>
<comment type="caution">
    <text evidence="10">The sequence shown here is derived from an EMBL/GenBank/DDBJ whole genome shotgun (WGS) entry which is preliminary data.</text>
</comment>
<feature type="transmembrane region" description="Helical" evidence="7">
    <location>
        <begin position="77"/>
        <end position="97"/>
    </location>
</feature>
<protein>
    <submittedName>
        <fullName evidence="10">ABC transporter ATP-binding protein</fullName>
    </submittedName>
</protein>
<organism evidence="10 11">
    <name type="scientific">Candidatus Clostridium eludens</name>
    <dbReference type="NCBI Taxonomy" id="3381663"/>
    <lineage>
        <taxon>Bacteria</taxon>
        <taxon>Bacillati</taxon>
        <taxon>Bacillota</taxon>
        <taxon>Clostridia</taxon>
        <taxon>Eubacteriales</taxon>
        <taxon>Clostridiaceae</taxon>
        <taxon>Clostridium</taxon>
    </lineage>
</organism>
<dbReference type="PANTHER" id="PTHR43394">
    <property type="entry name" value="ATP-DEPENDENT PERMEASE MDL1, MITOCHONDRIAL"/>
    <property type="match status" value="1"/>
</dbReference>
<reference evidence="10 11" key="1">
    <citation type="submission" date="2024-11" db="EMBL/GenBank/DDBJ databases">
        <authorList>
            <person name="Heng Y.C."/>
            <person name="Lim A.C.H."/>
            <person name="Lee J.K.Y."/>
            <person name="Kittelmann S."/>
        </authorList>
    </citation>
    <scope>NUCLEOTIDE SEQUENCE [LARGE SCALE GENOMIC DNA]</scope>
    <source>
        <strain evidence="10 11">WILCCON 0269</strain>
    </source>
</reference>
<gene>
    <name evidence="10" type="ORF">ACJDU8_00010</name>
</gene>
<evidence type="ECO:0000256" key="7">
    <source>
        <dbReference type="SAM" id="Phobius"/>
    </source>
</evidence>
<dbReference type="Gene3D" id="3.40.50.300">
    <property type="entry name" value="P-loop containing nucleotide triphosphate hydrolases"/>
    <property type="match status" value="1"/>
</dbReference>
<comment type="subcellular location">
    <subcellularLocation>
        <location evidence="1">Cell membrane</location>
        <topology evidence="1">Multi-pass membrane protein</topology>
    </subcellularLocation>
</comment>
<proteinExistence type="predicted"/>
<dbReference type="SUPFAM" id="SSF52540">
    <property type="entry name" value="P-loop containing nucleoside triphosphate hydrolases"/>
    <property type="match status" value="1"/>
</dbReference>
<dbReference type="Pfam" id="PF00005">
    <property type="entry name" value="ABC_tran"/>
    <property type="match status" value="1"/>
</dbReference>
<dbReference type="InterPro" id="IPR039421">
    <property type="entry name" value="Type_1_exporter"/>
</dbReference>
<sequence>MISTWNNIKTTKKKLKYHNTSLVKLLKLAKPHLNKIIIAAICALIVNLTQIAKPYILKLVIDDFLVKNIFRNGLYSIPFMAFLYLATALLGSFTSFAQENLINKSGQAIIKDLRIRAFKTIQFLPLHYLDKISSGRLITRATNDVEALSEMYTDVIINLFKDFFLLIGIIYAMLMLSMKLTLISFSVIPMMAFILILLKKKIKTNFLNVKNLIGRINGFMAENISGMKIIQIFRAEKEKKKEFLELNDSYFKTTSLQVHLNSLLKPGTDFFQSITIAILLFYGINKISDHSIDLGVIYAFTTYIKQFFNPIADLADQYTTIQSALVSADRIFELLDEENTLEDLDEGIDMKNIEGNIEFRNVWFAYNDKDWVLKGVSFKLNKGETAAFVGETGAGKTTIISLINRFYKIQKGEILIDGININNIKLKDLRKSISVVLQDVFLFSGNIKSNITLYDNIDDEQFNKALNVSCANKFVGSFENGIREPVMEKGSTLSAGQRQLISFARAIAHNPSIFVLDEATSNVDTQTEKLIQEAIDNMAKNRTTLIIAHRLSTIKNADKIIVMKNGEIIEIGSHNELIKKDSLYKELVYKNVS</sequence>
<keyword evidence="2 7" id="KW-0812">Transmembrane</keyword>
<dbReference type="Pfam" id="PF00664">
    <property type="entry name" value="ABC_membrane"/>
    <property type="match status" value="1"/>
</dbReference>
<evidence type="ECO:0000256" key="3">
    <source>
        <dbReference type="ARBA" id="ARBA00022741"/>
    </source>
</evidence>
<dbReference type="InterPro" id="IPR011527">
    <property type="entry name" value="ABC1_TM_dom"/>
</dbReference>
<evidence type="ECO:0000256" key="2">
    <source>
        <dbReference type="ARBA" id="ARBA00022692"/>
    </source>
</evidence>
<dbReference type="PROSITE" id="PS50929">
    <property type="entry name" value="ABC_TM1F"/>
    <property type="match status" value="1"/>
</dbReference>
<dbReference type="GO" id="GO:0005524">
    <property type="term" value="F:ATP binding"/>
    <property type="evidence" value="ECO:0007669"/>
    <property type="project" value="UniProtKB-KW"/>
</dbReference>
<dbReference type="PROSITE" id="PS50893">
    <property type="entry name" value="ABC_TRANSPORTER_2"/>
    <property type="match status" value="1"/>
</dbReference>
<keyword evidence="3" id="KW-0547">Nucleotide-binding</keyword>
<keyword evidence="6 7" id="KW-0472">Membrane</keyword>
<evidence type="ECO:0000313" key="11">
    <source>
        <dbReference type="Proteomes" id="UP001623660"/>
    </source>
</evidence>
<keyword evidence="4 10" id="KW-0067">ATP-binding</keyword>
<dbReference type="InterPro" id="IPR003439">
    <property type="entry name" value="ABC_transporter-like_ATP-bd"/>
</dbReference>
<evidence type="ECO:0000256" key="4">
    <source>
        <dbReference type="ARBA" id="ARBA00022840"/>
    </source>
</evidence>
<feature type="domain" description="ABC transmembrane type-1" evidence="9">
    <location>
        <begin position="37"/>
        <end position="323"/>
    </location>
</feature>
<dbReference type="CDD" id="cd18544">
    <property type="entry name" value="ABC_6TM_TmrA_like"/>
    <property type="match status" value="1"/>
</dbReference>
<dbReference type="InterPro" id="IPR036640">
    <property type="entry name" value="ABC1_TM_sf"/>
</dbReference>
<keyword evidence="5 7" id="KW-1133">Transmembrane helix</keyword>
<name>A0ABW8SDN4_9CLOT</name>
<feature type="transmembrane region" description="Helical" evidence="7">
    <location>
        <begin position="155"/>
        <end position="174"/>
    </location>
</feature>
<dbReference type="PANTHER" id="PTHR43394:SF1">
    <property type="entry name" value="ATP-BINDING CASSETTE SUB-FAMILY B MEMBER 10, MITOCHONDRIAL"/>
    <property type="match status" value="1"/>
</dbReference>
<dbReference type="Gene3D" id="1.20.1560.10">
    <property type="entry name" value="ABC transporter type 1, transmembrane domain"/>
    <property type="match status" value="1"/>
</dbReference>
<dbReference type="InterPro" id="IPR017871">
    <property type="entry name" value="ABC_transporter-like_CS"/>
</dbReference>
<evidence type="ECO:0000259" key="9">
    <source>
        <dbReference type="PROSITE" id="PS50929"/>
    </source>
</evidence>
<feature type="domain" description="ABC transporter" evidence="8">
    <location>
        <begin position="357"/>
        <end position="590"/>
    </location>
</feature>
<dbReference type="SMART" id="SM00382">
    <property type="entry name" value="AAA"/>
    <property type="match status" value="1"/>
</dbReference>
<dbReference type="SUPFAM" id="SSF90123">
    <property type="entry name" value="ABC transporter transmembrane region"/>
    <property type="match status" value="1"/>
</dbReference>
<dbReference type="Proteomes" id="UP001623660">
    <property type="component" value="Unassembled WGS sequence"/>
</dbReference>
<dbReference type="RefSeq" id="WP_406790106.1">
    <property type="nucleotide sequence ID" value="NZ_JBJHZX010000001.1"/>
</dbReference>
<evidence type="ECO:0000256" key="1">
    <source>
        <dbReference type="ARBA" id="ARBA00004651"/>
    </source>
</evidence>
<evidence type="ECO:0000256" key="5">
    <source>
        <dbReference type="ARBA" id="ARBA00022989"/>
    </source>
</evidence>
<keyword evidence="11" id="KW-1185">Reference proteome</keyword>